<reference evidence="2" key="2">
    <citation type="submission" date="2025-08" db="UniProtKB">
        <authorList>
            <consortium name="RefSeq"/>
        </authorList>
    </citation>
    <scope>IDENTIFICATION</scope>
    <source>
        <tissue evidence="2">Leaf</tissue>
    </source>
</reference>
<protein>
    <submittedName>
        <fullName evidence="2">Uncharacterized protein LOC142172139</fullName>
    </submittedName>
</protein>
<dbReference type="Proteomes" id="UP000790787">
    <property type="component" value="Chromosome 17"/>
</dbReference>
<gene>
    <name evidence="2" type="primary">LOC142172139</name>
</gene>
<proteinExistence type="predicted"/>
<evidence type="ECO:0000313" key="2">
    <source>
        <dbReference type="RefSeq" id="XP_075092020.1"/>
    </source>
</evidence>
<accession>A0AC58T485</accession>
<evidence type="ECO:0000313" key="1">
    <source>
        <dbReference type="Proteomes" id="UP000790787"/>
    </source>
</evidence>
<sequence length="209" mass="24710">MAKYYQRAHPLVKQWYSGQSQSWNAMCKIKRIVDHNILWFIHKGDKAVWFDNWTNLGPLCNFLPEGSKHRNVKISDILVDGNWHWEGWDVYFPDYLRSTINKLQIYLNPNRVDKPVWTSDNKGNFSVASAWNLFKNKKNKNWVDSTTWHKFVPFKMNFIVWRALRDNIPTDTRVSRMGITTTFRCCCCRIPSTEGVEHLFCSVAFAQEV</sequence>
<organism evidence="1 2">
    <name type="scientific">Nicotiana tabacum</name>
    <name type="common">Common tobacco</name>
    <dbReference type="NCBI Taxonomy" id="4097"/>
    <lineage>
        <taxon>Eukaryota</taxon>
        <taxon>Viridiplantae</taxon>
        <taxon>Streptophyta</taxon>
        <taxon>Embryophyta</taxon>
        <taxon>Tracheophyta</taxon>
        <taxon>Spermatophyta</taxon>
        <taxon>Magnoliopsida</taxon>
        <taxon>eudicotyledons</taxon>
        <taxon>Gunneridae</taxon>
        <taxon>Pentapetalae</taxon>
        <taxon>asterids</taxon>
        <taxon>lamiids</taxon>
        <taxon>Solanales</taxon>
        <taxon>Solanaceae</taxon>
        <taxon>Nicotianoideae</taxon>
        <taxon>Nicotianeae</taxon>
        <taxon>Nicotiana</taxon>
    </lineage>
</organism>
<dbReference type="RefSeq" id="XP_075092020.1">
    <property type="nucleotide sequence ID" value="XM_075235919.1"/>
</dbReference>
<name>A0AC58T485_TOBAC</name>
<reference evidence="1" key="1">
    <citation type="journal article" date="2014" name="Nat. Commun.">
        <title>The tobacco genome sequence and its comparison with those of tomato and potato.</title>
        <authorList>
            <person name="Sierro N."/>
            <person name="Battey J.N."/>
            <person name="Ouadi S."/>
            <person name="Bakaher N."/>
            <person name="Bovet L."/>
            <person name="Willig A."/>
            <person name="Goepfert S."/>
            <person name="Peitsch M.C."/>
            <person name="Ivanov N.V."/>
        </authorList>
    </citation>
    <scope>NUCLEOTIDE SEQUENCE [LARGE SCALE GENOMIC DNA]</scope>
</reference>
<keyword evidence="1" id="KW-1185">Reference proteome</keyword>